<organism evidence="2 3">
    <name type="scientific">Microthyrium microscopicum</name>
    <dbReference type="NCBI Taxonomy" id="703497"/>
    <lineage>
        <taxon>Eukaryota</taxon>
        <taxon>Fungi</taxon>
        <taxon>Dikarya</taxon>
        <taxon>Ascomycota</taxon>
        <taxon>Pezizomycotina</taxon>
        <taxon>Dothideomycetes</taxon>
        <taxon>Dothideomycetes incertae sedis</taxon>
        <taxon>Microthyriales</taxon>
        <taxon>Microthyriaceae</taxon>
        <taxon>Microthyrium</taxon>
    </lineage>
</organism>
<accession>A0A6A6UNS6</accession>
<evidence type="ECO:0000313" key="2">
    <source>
        <dbReference type="EMBL" id="KAF2673945.1"/>
    </source>
</evidence>
<keyword evidence="3" id="KW-1185">Reference proteome</keyword>
<evidence type="ECO:0008006" key="4">
    <source>
        <dbReference type="Google" id="ProtNLM"/>
    </source>
</evidence>
<name>A0A6A6UNS6_9PEZI</name>
<keyword evidence="1" id="KW-0732">Signal</keyword>
<dbReference type="EMBL" id="MU004231">
    <property type="protein sequence ID" value="KAF2673945.1"/>
    <property type="molecule type" value="Genomic_DNA"/>
</dbReference>
<proteinExistence type="predicted"/>
<dbReference type="AlphaFoldDB" id="A0A6A6UNS6"/>
<sequence length="134" mass="14016">MKLFTSLFVVLAAIGSVMALPTSDLVARNVTATLDYPGTCNNENLSQQDMFKAANNLYPGVECIVIVDSAHFAQVGNVHVSGRKWGNGNVDRVDCGLVAGAVNSIAVQCGNRGGSTGATRGDNTIVVHVASHWV</sequence>
<protein>
    <recommendedName>
        <fullName evidence="4">Ecp2 effector protein domain-containing protein</fullName>
    </recommendedName>
</protein>
<feature type="signal peptide" evidence="1">
    <location>
        <begin position="1"/>
        <end position="19"/>
    </location>
</feature>
<reference evidence="2" key="1">
    <citation type="journal article" date="2020" name="Stud. Mycol.">
        <title>101 Dothideomycetes genomes: a test case for predicting lifestyles and emergence of pathogens.</title>
        <authorList>
            <person name="Haridas S."/>
            <person name="Albert R."/>
            <person name="Binder M."/>
            <person name="Bloem J."/>
            <person name="Labutti K."/>
            <person name="Salamov A."/>
            <person name="Andreopoulos B."/>
            <person name="Baker S."/>
            <person name="Barry K."/>
            <person name="Bills G."/>
            <person name="Bluhm B."/>
            <person name="Cannon C."/>
            <person name="Castanera R."/>
            <person name="Culley D."/>
            <person name="Daum C."/>
            <person name="Ezra D."/>
            <person name="Gonzalez J."/>
            <person name="Henrissat B."/>
            <person name="Kuo A."/>
            <person name="Liang C."/>
            <person name="Lipzen A."/>
            <person name="Lutzoni F."/>
            <person name="Magnuson J."/>
            <person name="Mondo S."/>
            <person name="Nolan M."/>
            <person name="Ohm R."/>
            <person name="Pangilinan J."/>
            <person name="Park H.-J."/>
            <person name="Ramirez L."/>
            <person name="Alfaro M."/>
            <person name="Sun H."/>
            <person name="Tritt A."/>
            <person name="Yoshinaga Y."/>
            <person name="Zwiers L.-H."/>
            <person name="Turgeon B."/>
            <person name="Goodwin S."/>
            <person name="Spatafora J."/>
            <person name="Crous P."/>
            <person name="Grigoriev I."/>
        </authorList>
    </citation>
    <scope>NUCLEOTIDE SEQUENCE</scope>
    <source>
        <strain evidence="2">CBS 115976</strain>
    </source>
</reference>
<evidence type="ECO:0000313" key="3">
    <source>
        <dbReference type="Proteomes" id="UP000799302"/>
    </source>
</evidence>
<evidence type="ECO:0000256" key="1">
    <source>
        <dbReference type="SAM" id="SignalP"/>
    </source>
</evidence>
<gene>
    <name evidence="2" type="ORF">BT63DRAFT_452001</name>
</gene>
<dbReference type="Proteomes" id="UP000799302">
    <property type="component" value="Unassembled WGS sequence"/>
</dbReference>
<feature type="chain" id="PRO_5025662425" description="Ecp2 effector protein domain-containing protein" evidence="1">
    <location>
        <begin position="20"/>
        <end position="134"/>
    </location>
</feature>